<keyword evidence="2" id="KW-0548">Nucleotidyltransferase</keyword>
<keyword evidence="2" id="KW-0808">Transferase</keyword>
<dbReference type="PANTHER" id="PTHR10953:SF102">
    <property type="entry name" value="ADENYLYLTRANSFERASE AND SULFURTRANSFERASE MOCS3"/>
    <property type="match status" value="1"/>
</dbReference>
<dbReference type="GO" id="GO:0005737">
    <property type="term" value="C:cytoplasm"/>
    <property type="evidence" value="ECO:0007669"/>
    <property type="project" value="TreeGrafter"/>
</dbReference>
<organism evidence="2 3">
    <name type="scientific">Crateriforma conspicua</name>
    <dbReference type="NCBI Taxonomy" id="2527996"/>
    <lineage>
        <taxon>Bacteria</taxon>
        <taxon>Pseudomonadati</taxon>
        <taxon>Planctomycetota</taxon>
        <taxon>Planctomycetia</taxon>
        <taxon>Planctomycetales</taxon>
        <taxon>Planctomycetaceae</taxon>
        <taxon>Crateriforma</taxon>
    </lineage>
</organism>
<dbReference type="SUPFAM" id="SSF69572">
    <property type="entry name" value="Activating enzymes of the ubiquitin-like proteins"/>
    <property type="match status" value="1"/>
</dbReference>
<dbReference type="RefSeq" id="WP_231598482.1">
    <property type="nucleotide sequence ID" value="NZ_SJPL01000001.1"/>
</dbReference>
<evidence type="ECO:0000313" key="2">
    <source>
        <dbReference type="EMBL" id="TWT71037.1"/>
    </source>
</evidence>
<dbReference type="Gene3D" id="3.40.50.720">
    <property type="entry name" value="NAD(P)-binding Rossmann-like Domain"/>
    <property type="match status" value="1"/>
</dbReference>
<dbReference type="CDD" id="cd00757">
    <property type="entry name" value="ThiF_MoeB_HesA_family"/>
    <property type="match status" value="1"/>
</dbReference>
<reference evidence="2 3" key="1">
    <citation type="submission" date="2019-02" db="EMBL/GenBank/DDBJ databases">
        <title>Deep-cultivation of Planctomycetes and their phenomic and genomic characterization uncovers novel biology.</title>
        <authorList>
            <person name="Wiegand S."/>
            <person name="Jogler M."/>
            <person name="Boedeker C."/>
            <person name="Pinto D."/>
            <person name="Vollmers J."/>
            <person name="Rivas-Marin E."/>
            <person name="Kohn T."/>
            <person name="Peeters S.H."/>
            <person name="Heuer A."/>
            <person name="Rast P."/>
            <person name="Oberbeckmann S."/>
            <person name="Bunk B."/>
            <person name="Jeske O."/>
            <person name="Meyerdierks A."/>
            <person name="Storesund J.E."/>
            <person name="Kallscheuer N."/>
            <person name="Luecker S."/>
            <person name="Lage O.M."/>
            <person name="Pohl T."/>
            <person name="Merkel B.J."/>
            <person name="Hornburger P."/>
            <person name="Mueller R.-W."/>
            <person name="Bruemmer F."/>
            <person name="Labrenz M."/>
            <person name="Spormann A.M."/>
            <person name="Op Den Camp H."/>
            <person name="Overmann J."/>
            <person name="Amann R."/>
            <person name="Jetten M.S.M."/>
            <person name="Mascher T."/>
            <person name="Medema M.H."/>
            <person name="Devos D.P."/>
            <person name="Kaster A.-K."/>
            <person name="Ovreas L."/>
            <person name="Rohde M."/>
            <person name="Galperin M.Y."/>
            <person name="Jogler C."/>
        </authorList>
    </citation>
    <scope>NUCLEOTIDE SEQUENCE [LARGE SCALE GENOMIC DNA]</scope>
    <source>
        <strain evidence="2 3">Pan14r</strain>
    </source>
</reference>
<dbReference type="InterPro" id="IPR035985">
    <property type="entry name" value="Ubiquitin-activating_enz"/>
</dbReference>
<feature type="domain" description="THIF-type NAD/FAD binding fold" evidence="1">
    <location>
        <begin position="11"/>
        <end position="240"/>
    </location>
</feature>
<dbReference type="AlphaFoldDB" id="A0A5C5Y5S1"/>
<keyword evidence="3" id="KW-1185">Reference proteome</keyword>
<dbReference type="InterPro" id="IPR045886">
    <property type="entry name" value="ThiF/MoeB/HesA"/>
</dbReference>
<accession>A0A5C5Y5S1</accession>
<dbReference type="Proteomes" id="UP000317238">
    <property type="component" value="Unassembled WGS sequence"/>
</dbReference>
<name>A0A5C5Y5S1_9PLAN</name>
<dbReference type="InterPro" id="IPR000594">
    <property type="entry name" value="ThiF_NAD_FAD-bd"/>
</dbReference>
<evidence type="ECO:0000313" key="3">
    <source>
        <dbReference type="Proteomes" id="UP000317238"/>
    </source>
</evidence>
<dbReference type="EMBL" id="SJPL01000001">
    <property type="protein sequence ID" value="TWT71037.1"/>
    <property type="molecule type" value="Genomic_DNA"/>
</dbReference>
<gene>
    <name evidence="2" type="primary">moeB_1</name>
    <name evidence="2" type="ORF">Pan14r_33470</name>
</gene>
<proteinExistence type="predicted"/>
<dbReference type="GO" id="GO:0008641">
    <property type="term" value="F:ubiquitin-like modifier activating enzyme activity"/>
    <property type="evidence" value="ECO:0007669"/>
    <property type="project" value="InterPro"/>
</dbReference>
<dbReference type="PANTHER" id="PTHR10953">
    <property type="entry name" value="UBIQUITIN-ACTIVATING ENZYME E1"/>
    <property type="match status" value="1"/>
</dbReference>
<comment type="caution">
    <text evidence="2">The sequence shown here is derived from an EMBL/GenBank/DDBJ whole genome shotgun (WGS) entry which is preliminary data.</text>
</comment>
<evidence type="ECO:0000259" key="1">
    <source>
        <dbReference type="Pfam" id="PF00899"/>
    </source>
</evidence>
<dbReference type="GO" id="GO:0004792">
    <property type="term" value="F:thiosulfate-cyanide sulfurtransferase activity"/>
    <property type="evidence" value="ECO:0007669"/>
    <property type="project" value="TreeGrafter"/>
</dbReference>
<sequence length="259" mass="28526">MLSDEEMATYEWQMWVPDFGEHGQQKLKDASVMVSRVGGVGSVVAYELAAAGVGKLVLAHAGNVKPSDLNRQLLMTHDWIGKPRIESVRRRLLELNPRLEIVAVGENVNADNAADLVAQADVVVDCAPLFEERFAMNQQAVQQGKPLVEGAMYEMEAHLTTIIPGATPCLRCLYPELPQPWKRQFPVFGAVSGSVACMAAMEAIKLVSGLGDPLANRMLQMDLRDMSFRMLKIGRRQSCSTCRHLFTADSQPTVTESIQ</sequence>
<protein>
    <submittedName>
        <fullName evidence="2">Molybdopterin-synthase adenylyltransferase</fullName>
        <ecNumber evidence="2">2.7.7.80</ecNumber>
    </submittedName>
</protein>
<dbReference type="GO" id="GO:0061605">
    <property type="term" value="F:molybdopterin-synthase adenylyltransferase activity"/>
    <property type="evidence" value="ECO:0007669"/>
    <property type="project" value="UniProtKB-EC"/>
</dbReference>
<dbReference type="EC" id="2.7.7.80" evidence="2"/>
<dbReference type="Pfam" id="PF00899">
    <property type="entry name" value="ThiF"/>
    <property type="match status" value="1"/>
</dbReference>